<dbReference type="Proteomes" id="UP001501570">
    <property type="component" value="Unassembled WGS sequence"/>
</dbReference>
<dbReference type="InterPro" id="IPR006164">
    <property type="entry name" value="DNA_bd_Ku70/Ku80"/>
</dbReference>
<keyword evidence="7" id="KW-1185">Reference proteome</keyword>
<feature type="compositionally biased region" description="Basic residues" evidence="4">
    <location>
        <begin position="372"/>
        <end position="385"/>
    </location>
</feature>
<evidence type="ECO:0000313" key="7">
    <source>
        <dbReference type="Proteomes" id="UP001501570"/>
    </source>
</evidence>
<evidence type="ECO:0000256" key="1">
    <source>
        <dbReference type="ARBA" id="ARBA00023125"/>
    </source>
</evidence>
<reference evidence="7" key="1">
    <citation type="journal article" date="2019" name="Int. J. Syst. Evol. Microbiol.">
        <title>The Global Catalogue of Microorganisms (GCM) 10K type strain sequencing project: providing services to taxonomists for standard genome sequencing and annotation.</title>
        <authorList>
            <consortium name="The Broad Institute Genomics Platform"/>
            <consortium name="The Broad Institute Genome Sequencing Center for Infectious Disease"/>
            <person name="Wu L."/>
            <person name="Ma J."/>
        </authorList>
    </citation>
    <scope>NUCLEOTIDE SEQUENCE [LARGE SCALE GENOMIC DNA]</scope>
    <source>
        <strain evidence="7">JCM 18304</strain>
    </source>
</reference>
<keyword evidence="3" id="KW-0234">DNA repair</keyword>
<proteinExistence type="inferred from homology"/>
<dbReference type="PANTHER" id="PTHR41251">
    <property type="entry name" value="NON-HOMOLOGOUS END JOINING PROTEIN KU"/>
    <property type="match status" value="1"/>
</dbReference>
<comment type="similarity">
    <text evidence="3">Belongs to the prokaryotic Ku family.</text>
</comment>
<evidence type="ECO:0000256" key="2">
    <source>
        <dbReference type="ARBA" id="ARBA00023172"/>
    </source>
</evidence>
<dbReference type="PANTHER" id="PTHR41251:SF1">
    <property type="entry name" value="NON-HOMOLOGOUS END JOINING PROTEIN KU"/>
    <property type="match status" value="1"/>
</dbReference>
<comment type="caution">
    <text evidence="6">The sequence shown here is derived from an EMBL/GenBank/DDBJ whole genome shotgun (WGS) entry which is preliminary data.</text>
</comment>
<sequence length="385" mass="41363">MLAFWGALAESAPHITFRPVRNPCRSAPERSFSLVSGRILSTMRAIWKGAVSFGLVSIAVRLYSATEEKDIRFHQVHRTDGGRIRYKRVCSVDGEEVSYDDIAKGYDIGGGEMVVLGDDDFADLPLTTSHAIEVLEFVPAEQVDPILYAKAYYLEPESTAAKPYVLLRDALTGVDRVAIVKVALRQREQLATLRVRDGVLVLNTMLWPDEVRSAAFDFLDEDFSARPQELAMAESLIDSMAADFEPDAYTDNYREALQEVIDAKIEGREVVAPAEEEGVPAPAVDLMAALRASVDRARAARGEHAGPPAEPTPITSAKSARTAAAKTPPAKKAAKAAPAKKAAGGKATESAGEDKQAAKKAAAKAGTPAKKTTAKKAAGKTRRSA</sequence>
<keyword evidence="3" id="KW-0227">DNA damage</keyword>
<name>A0ABP9RH40_9ACTN</name>
<dbReference type="SUPFAM" id="SSF100939">
    <property type="entry name" value="SPOC domain-like"/>
    <property type="match status" value="1"/>
</dbReference>
<dbReference type="EMBL" id="BAABJQ010000001">
    <property type="protein sequence ID" value="GAA5177664.1"/>
    <property type="molecule type" value="Genomic_DNA"/>
</dbReference>
<dbReference type="InterPro" id="IPR009187">
    <property type="entry name" value="Prok_Ku"/>
</dbReference>
<comment type="function">
    <text evidence="3">With LigD forms a non-homologous end joining (NHEJ) DNA repair enzyme, which repairs dsDNA breaks with reduced fidelity. Binds linear dsDNA with 5'- and 3'- overhangs but not closed circular dsDNA nor ssDNA. Recruits and stimulates the ligase activity of LigD.</text>
</comment>
<dbReference type="NCBIfam" id="TIGR02772">
    <property type="entry name" value="Ku_bact"/>
    <property type="match status" value="1"/>
</dbReference>
<feature type="compositionally biased region" description="Basic and acidic residues" evidence="4">
    <location>
        <begin position="295"/>
        <end position="304"/>
    </location>
</feature>
<evidence type="ECO:0000256" key="3">
    <source>
        <dbReference type="HAMAP-Rule" id="MF_01875"/>
    </source>
</evidence>
<dbReference type="Pfam" id="PF02735">
    <property type="entry name" value="Ku"/>
    <property type="match status" value="1"/>
</dbReference>
<dbReference type="Gene3D" id="2.40.290.10">
    <property type="match status" value="1"/>
</dbReference>
<feature type="compositionally biased region" description="Low complexity" evidence="4">
    <location>
        <begin position="316"/>
        <end position="350"/>
    </location>
</feature>
<dbReference type="HAMAP" id="MF_01875">
    <property type="entry name" value="Prokaryotic_Ku"/>
    <property type="match status" value="1"/>
</dbReference>
<evidence type="ECO:0000256" key="4">
    <source>
        <dbReference type="SAM" id="MobiDB-lite"/>
    </source>
</evidence>
<accession>A0ABP9RH40</accession>
<dbReference type="SMART" id="SM00559">
    <property type="entry name" value="Ku78"/>
    <property type="match status" value="1"/>
</dbReference>
<dbReference type="CDD" id="cd00789">
    <property type="entry name" value="KU_like"/>
    <property type="match status" value="1"/>
</dbReference>
<feature type="domain" description="Ku" evidence="5">
    <location>
        <begin position="94"/>
        <end position="224"/>
    </location>
</feature>
<keyword evidence="2 3" id="KW-0233">DNA recombination</keyword>
<evidence type="ECO:0000313" key="6">
    <source>
        <dbReference type="EMBL" id="GAA5177664.1"/>
    </source>
</evidence>
<dbReference type="InterPro" id="IPR016194">
    <property type="entry name" value="SPOC-like_C_dom_sf"/>
</dbReference>
<feature type="compositionally biased region" description="Low complexity" evidence="4">
    <location>
        <begin position="359"/>
        <end position="371"/>
    </location>
</feature>
<gene>
    <name evidence="3" type="primary">ku</name>
    <name evidence="6" type="ORF">GCM10023322_02900</name>
</gene>
<evidence type="ECO:0000259" key="5">
    <source>
        <dbReference type="SMART" id="SM00559"/>
    </source>
</evidence>
<comment type="subunit">
    <text evidence="3">Homodimer. Interacts with LigD.</text>
</comment>
<feature type="region of interest" description="Disordered" evidence="4">
    <location>
        <begin position="295"/>
        <end position="385"/>
    </location>
</feature>
<keyword evidence="1 3" id="KW-0238">DNA-binding</keyword>
<organism evidence="6 7">
    <name type="scientific">Rugosimonospora acidiphila</name>
    <dbReference type="NCBI Taxonomy" id="556531"/>
    <lineage>
        <taxon>Bacteria</taxon>
        <taxon>Bacillati</taxon>
        <taxon>Actinomycetota</taxon>
        <taxon>Actinomycetes</taxon>
        <taxon>Micromonosporales</taxon>
        <taxon>Micromonosporaceae</taxon>
        <taxon>Rugosimonospora</taxon>
    </lineage>
</organism>
<protein>
    <recommendedName>
        <fullName evidence="3">Non-homologous end joining protein Ku</fullName>
    </recommendedName>
</protein>